<proteinExistence type="predicted"/>
<feature type="compositionally biased region" description="Polar residues" evidence="1">
    <location>
        <begin position="196"/>
        <end position="207"/>
    </location>
</feature>
<feature type="compositionally biased region" description="Basic residues" evidence="1">
    <location>
        <begin position="323"/>
        <end position="335"/>
    </location>
</feature>
<feature type="compositionally biased region" description="Basic residues" evidence="1">
    <location>
        <begin position="61"/>
        <end position="74"/>
    </location>
</feature>
<feature type="compositionally biased region" description="Polar residues" evidence="1">
    <location>
        <begin position="141"/>
        <end position="150"/>
    </location>
</feature>
<dbReference type="Proteomes" id="UP001213000">
    <property type="component" value="Unassembled WGS sequence"/>
</dbReference>
<name>A0AAD5VIZ7_9AGAR</name>
<feature type="region of interest" description="Disordered" evidence="1">
    <location>
        <begin position="31"/>
        <end position="278"/>
    </location>
</feature>
<reference evidence="2" key="1">
    <citation type="submission" date="2022-07" db="EMBL/GenBank/DDBJ databases">
        <title>Genome Sequence of Leucocoprinus birnbaumii.</title>
        <authorList>
            <person name="Buettner E."/>
        </authorList>
    </citation>
    <scope>NUCLEOTIDE SEQUENCE</scope>
    <source>
        <strain evidence="2">VT141</strain>
    </source>
</reference>
<feature type="region of interest" description="Disordered" evidence="1">
    <location>
        <begin position="411"/>
        <end position="440"/>
    </location>
</feature>
<evidence type="ECO:0000313" key="3">
    <source>
        <dbReference type="Proteomes" id="UP001213000"/>
    </source>
</evidence>
<evidence type="ECO:0000256" key="1">
    <source>
        <dbReference type="SAM" id="MobiDB-lite"/>
    </source>
</evidence>
<feature type="region of interest" description="Disordered" evidence="1">
    <location>
        <begin position="298"/>
        <end position="362"/>
    </location>
</feature>
<protein>
    <submittedName>
        <fullName evidence="2">Uncharacterized protein</fullName>
    </submittedName>
</protein>
<accession>A0AAD5VIZ7</accession>
<feature type="compositionally biased region" description="Acidic residues" evidence="1">
    <location>
        <begin position="90"/>
        <end position="100"/>
    </location>
</feature>
<evidence type="ECO:0000313" key="2">
    <source>
        <dbReference type="EMBL" id="KAJ3551610.1"/>
    </source>
</evidence>
<dbReference type="AlphaFoldDB" id="A0AAD5VIZ7"/>
<gene>
    <name evidence="2" type="ORF">NP233_g13050</name>
</gene>
<keyword evidence="3" id="KW-1185">Reference proteome</keyword>
<dbReference type="EMBL" id="JANIEX010002180">
    <property type="protein sequence ID" value="KAJ3551610.1"/>
    <property type="molecule type" value="Genomic_DNA"/>
</dbReference>
<feature type="compositionally biased region" description="Polar residues" evidence="1">
    <location>
        <begin position="341"/>
        <end position="361"/>
    </location>
</feature>
<feature type="compositionally biased region" description="Low complexity" evidence="1">
    <location>
        <begin position="220"/>
        <end position="250"/>
    </location>
</feature>
<feature type="compositionally biased region" description="Basic residues" evidence="1">
    <location>
        <begin position="180"/>
        <end position="195"/>
    </location>
</feature>
<organism evidence="2 3">
    <name type="scientific">Leucocoprinus birnbaumii</name>
    <dbReference type="NCBI Taxonomy" id="56174"/>
    <lineage>
        <taxon>Eukaryota</taxon>
        <taxon>Fungi</taxon>
        <taxon>Dikarya</taxon>
        <taxon>Basidiomycota</taxon>
        <taxon>Agaricomycotina</taxon>
        <taxon>Agaricomycetes</taxon>
        <taxon>Agaricomycetidae</taxon>
        <taxon>Agaricales</taxon>
        <taxon>Agaricineae</taxon>
        <taxon>Agaricaceae</taxon>
        <taxon>Leucocoprinus</taxon>
    </lineage>
</organism>
<sequence length="440" mass="49122">MTEYDYSPEAYEKYLATQARISRWVDDTQRTHLVGPDVPPTPLVTEDSVPLPSTRDESRPTKSKKSSGKKRSKSASRPPTPFKNLQELPEQPEDEPEDDSNPILPDYPVYRFYASPVEKAPSPPPEPSQSYTQRERRGSSAPVSRNSPQDHTIPRDLPGSVGARYVPGYDSDHTYTSKYVSKRVKSPHPATRKRSMSFSAAASQPLNQLPMAAYYPTNGPHHSSPHAYSSHYSSQTSSPHHPSASSATFVPPHPPAAPVPRQVNDFGPQSISKNFSYPLPYQQYPDYDAVRRREISRSHTAPAHTMNQSTDSPPYAYNAPGHSHQRSRHPHHRAQSHSQPASRSASPGISTEPQPGSTAVTFPNGKILYVTPPNADKKQILQHPQLYQVPYEYYRPESPKKKPLLQRLLPSFGKKACEPKNAGPSPTPERTLRRRTSSIH</sequence>
<comment type="caution">
    <text evidence="2">The sequence shown here is derived from an EMBL/GenBank/DDBJ whole genome shotgun (WGS) entry which is preliminary data.</text>
</comment>